<evidence type="ECO:0000256" key="3">
    <source>
        <dbReference type="ARBA" id="ARBA00022989"/>
    </source>
</evidence>
<feature type="transmembrane region" description="Helical" evidence="5">
    <location>
        <begin position="273"/>
        <end position="290"/>
    </location>
</feature>
<dbReference type="InterPro" id="IPR049453">
    <property type="entry name" value="Memb_transporter_dom"/>
</dbReference>
<keyword evidence="2 5" id="KW-0812">Transmembrane</keyword>
<dbReference type="EMBL" id="CP080095">
    <property type="protein sequence ID" value="QYD70828.1"/>
    <property type="molecule type" value="Genomic_DNA"/>
</dbReference>
<protein>
    <submittedName>
        <fullName evidence="7">FUSC family protein</fullName>
    </submittedName>
</protein>
<keyword evidence="4 5" id="KW-0472">Membrane</keyword>
<feature type="transmembrane region" description="Helical" evidence="5">
    <location>
        <begin position="139"/>
        <end position="161"/>
    </location>
</feature>
<dbReference type="Proteomes" id="UP000826462">
    <property type="component" value="Chromosome 1"/>
</dbReference>
<feature type="transmembrane region" description="Helical" evidence="5">
    <location>
        <begin position="249"/>
        <end position="266"/>
    </location>
</feature>
<feature type="transmembrane region" description="Helical" evidence="5">
    <location>
        <begin position="64"/>
        <end position="85"/>
    </location>
</feature>
<feature type="transmembrane region" description="Helical" evidence="5">
    <location>
        <begin position="319"/>
        <end position="343"/>
    </location>
</feature>
<accession>A0ABX8UP86</accession>
<feature type="domain" description="Integral membrane bound transporter" evidence="6">
    <location>
        <begin position="236"/>
        <end position="358"/>
    </location>
</feature>
<keyword evidence="3 5" id="KW-1133">Transmembrane helix</keyword>
<name>A0ABX8UP86_9BURK</name>
<evidence type="ECO:0000256" key="5">
    <source>
        <dbReference type="SAM" id="Phobius"/>
    </source>
</evidence>
<dbReference type="Pfam" id="PF13515">
    <property type="entry name" value="FUSC_2"/>
    <property type="match status" value="1"/>
</dbReference>
<organism evidence="7 8">
    <name type="scientific">Paraburkholderia edwinii</name>
    <dbReference type="NCBI Taxonomy" id="2861782"/>
    <lineage>
        <taxon>Bacteria</taxon>
        <taxon>Pseudomonadati</taxon>
        <taxon>Pseudomonadota</taxon>
        <taxon>Betaproteobacteria</taxon>
        <taxon>Burkholderiales</taxon>
        <taxon>Burkholderiaceae</taxon>
        <taxon>Paraburkholderia</taxon>
    </lineage>
</organism>
<comment type="subcellular location">
    <subcellularLocation>
        <location evidence="1">Membrane</location>
        <topology evidence="1">Multi-pass membrane protein</topology>
    </subcellularLocation>
</comment>
<feature type="transmembrane region" description="Helical" evidence="5">
    <location>
        <begin position="197"/>
        <end position="215"/>
    </location>
</feature>
<evidence type="ECO:0000259" key="6">
    <source>
        <dbReference type="Pfam" id="PF13515"/>
    </source>
</evidence>
<reference evidence="7 8" key="1">
    <citation type="submission" date="2021-07" db="EMBL/GenBank/DDBJ databases">
        <title>Paraburkholderia edwinii protects Aspergillus sp. from phenazines by acting as a toxin sponge.</title>
        <authorList>
            <person name="Dahlstrom K.M."/>
            <person name="Newman D.K."/>
        </authorList>
    </citation>
    <scope>NUCLEOTIDE SEQUENCE [LARGE SCALE GENOMIC DNA]</scope>
    <source>
        <strain evidence="7 8">Pe01</strain>
    </source>
</reference>
<evidence type="ECO:0000256" key="1">
    <source>
        <dbReference type="ARBA" id="ARBA00004141"/>
    </source>
</evidence>
<feature type="transmembrane region" description="Helical" evidence="5">
    <location>
        <begin position="41"/>
        <end position="58"/>
    </location>
</feature>
<evidence type="ECO:0000256" key="2">
    <source>
        <dbReference type="ARBA" id="ARBA00022692"/>
    </source>
</evidence>
<evidence type="ECO:0000313" key="7">
    <source>
        <dbReference type="EMBL" id="QYD70828.1"/>
    </source>
</evidence>
<sequence length="374" mass="39052">MPGGPAAAIQAWTRRLFAQPSRALGAWFDRIDPGTHRRVKGLRLVTAYGIAAALGALHDVTRDVHQSATLSTLAASIALWASVFEAKTTRAESSRDLGLLCIAAGIGAAVYAALFPFLHSAGRAGPEIVLVSGAFCVGYMKRFGVLGAGIGAQIYIGQLYASAMTLGPADVPAIGVAVLIAMLGSIVPRLLSGPAEHPALLAAFTAVPPVPPGFARRWPPEFVMGLQAATGALIIVALNRMIGLEESEWAITGCTFVVAASATATVQRTRQRIVGTIVGVPLGIVCLPLAEHAPLVVWAFAALAMIVYAMSLPERYDVACGAFAFILMITLAADGIHSVPYLFARLWETVIGGVIGVLAALLIFPLRANRAEAK</sequence>
<evidence type="ECO:0000313" key="8">
    <source>
        <dbReference type="Proteomes" id="UP000826462"/>
    </source>
</evidence>
<feature type="transmembrane region" description="Helical" evidence="5">
    <location>
        <begin position="349"/>
        <end position="368"/>
    </location>
</feature>
<gene>
    <name evidence="7" type="ORF">KZJ38_05535</name>
</gene>
<feature type="transmembrane region" description="Helical" evidence="5">
    <location>
        <begin position="296"/>
        <end position="312"/>
    </location>
</feature>
<feature type="transmembrane region" description="Helical" evidence="5">
    <location>
        <begin position="97"/>
        <end position="119"/>
    </location>
</feature>
<keyword evidence="8" id="KW-1185">Reference proteome</keyword>
<proteinExistence type="predicted"/>
<feature type="transmembrane region" description="Helical" evidence="5">
    <location>
        <begin position="222"/>
        <end position="243"/>
    </location>
</feature>
<evidence type="ECO:0000256" key="4">
    <source>
        <dbReference type="ARBA" id="ARBA00023136"/>
    </source>
</evidence>
<feature type="transmembrane region" description="Helical" evidence="5">
    <location>
        <begin position="173"/>
        <end position="191"/>
    </location>
</feature>
<dbReference type="RefSeq" id="WP_219800131.1">
    <property type="nucleotide sequence ID" value="NZ_CP080095.1"/>
</dbReference>